<reference evidence="2 3" key="1">
    <citation type="submission" date="2013-05" db="EMBL/GenBank/DDBJ databases">
        <title>Genome sequence of Streptomyces sparsogenes DSM 40356.</title>
        <authorList>
            <person name="Coyne S."/>
            <person name="Seebeck F.P."/>
        </authorList>
    </citation>
    <scope>NUCLEOTIDE SEQUENCE [LARGE SCALE GENOMIC DNA]</scope>
    <source>
        <strain evidence="2 3">DSM 40356</strain>
    </source>
</reference>
<accession>A0A1R1SNK1</accession>
<dbReference type="GeneID" id="96744705"/>
<feature type="transmembrane region" description="Helical" evidence="1">
    <location>
        <begin position="43"/>
        <end position="65"/>
    </location>
</feature>
<organism evidence="2 3">
    <name type="scientific">Streptomyces sparsogenes DSM 40356</name>
    <dbReference type="NCBI Taxonomy" id="1331668"/>
    <lineage>
        <taxon>Bacteria</taxon>
        <taxon>Bacillati</taxon>
        <taxon>Actinomycetota</taxon>
        <taxon>Actinomycetes</taxon>
        <taxon>Kitasatosporales</taxon>
        <taxon>Streptomycetaceae</taxon>
        <taxon>Streptomyces</taxon>
    </lineage>
</organism>
<dbReference type="EMBL" id="ASQP01000132">
    <property type="protein sequence ID" value="OMI39802.1"/>
    <property type="molecule type" value="Genomic_DNA"/>
</dbReference>
<dbReference type="RefSeq" id="WP_065963786.1">
    <property type="nucleotide sequence ID" value="NZ_ASQP01000132.1"/>
</dbReference>
<keyword evidence="1" id="KW-0472">Membrane</keyword>
<proteinExistence type="predicted"/>
<gene>
    <name evidence="2" type="ORF">SPAR_09056</name>
</gene>
<evidence type="ECO:0000256" key="1">
    <source>
        <dbReference type="SAM" id="Phobius"/>
    </source>
</evidence>
<dbReference type="Proteomes" id="UP000186168">
    <property type="component" value="Unassembled WGS sequence"/>
</dbReference>
<keyword evidence="1" id="KW-1133">Transmembrane helix</keyword>
<evidence type="ECO:0000313" key="2">
    <source>
        <dbReference type="EMBL" id="OMI39802.1"/>
    </source>
</evidence>
<keyword evidence="1" id="KW-0812">Transmembrane</keyword>
<keyword evidence="3" id="KW-1185">Reference proteome</keyword>
<sequence length="83" mass="9328">MSFPDRKEDEVRRMLLGPYPAVPPDLAGRAAERGRRLLRRHRAVRAAGWLLLLAAAVAFTVWAAIVHPWTTPPTDTTPPFEGW</sequence>
<protein>
    <submittedName>
        <fullName evidence="2">Uncharacterized protein</fullName>
    </submittedName>
</protein>
<evidence type="ECO:0000313" key="3">
    <source>
        <dbReference type="Proteomes" id="UP000186168"/>
    </source>
</evidence>
<dbReference type="AlphaFoldDB" id="A0A1R1SNK1"/>
<name>A0A1R1SNK1_9ACTN</name>
<dbReference type="STRING" id="67365.GCA_001704635_07264"/>
<comment type="caution">
    <text evidence="2">The sequence shown here is derived from an EMBL/GenBank/DDBJ whole genome shotgun (WGS) entry which is preliminary data.</text>
</comment>